<evidence type="ECO:0000313" key="9">
    <source>
        <dbReference type="Proteomes" id="UP001314796"/>
    </source>
</evidence>
<evidence type="ECO:0000256" key="1">
    <source>
        <dbReference type="ARBA" id="ARBA00012156"/>
    </source>
</evidence>
<keyword evidence="4" id="KW-0479">Metal-binding</keyword>
<sequence>MLRKKALIKMIKKNLILGLDTSNYTTSMALLRTDGTLIREARRLLPVKEGTIGLRQSDALFHHVKNLPDLFEGLMADVSVEEIAAISSATKPRPVEKSYMPVFLASESYGRSLAAVLKVPFYKFSHQEGHIAAGLWSKEIRLKKPFIALHLSGGTTEALEVTPEDYGYSINIVGGSGDLSAGQFIDRIGVKLGLPFPAGPHLEKLAQGWQGEVINVPISVKGTNISFSGPETFVRREIEKNPNKDQIAHSVFEGVGATLVGLIKKLMKLYPHKEVLLVGGVASNQQIKGKLVSSFRDKGINLIYADPMFCSDNAVGIGVLGVKKYLGEVDFYDSKDH</sequence>
<keyword evidence="2 8" id="KW-0808">Transferase</keyword>
<evidence type="ECO:0000313" key="8">
    <source>
        <dbReference type="EMBL" id="MBM7614005.1"/>
    </source>
</evidence>
<name>A0ABS2NM50_9FIRM</name>
<organism evidence="8 9">
    <name type="scientific">Alkaliphilus hydrothermalis</name>
    <dbReference type="NCBI Taxonomy" id="1482730"/>
    <lineage>
        <taxon>Bacteria</taxon>
        <taxon>Bacillati</taxon>
        <taxon>Bacillota</taxon>
        <taxon>Clostridia</taxon>
        <taxon>Peptostreptococcales</taxon>
        <taxon>Natronincolaceae</taxon>
        <taxon>Alkaliphilus</taxon>
    </lineage>
</organism>
<dbReference type="GO" id="GO:0061711">
    <property type="term" value="F:tRNA N(6)-L-threonylcarbamoyladenine synthase activity"/>
    <property type="evidence" value="ECO:0007669"/>
    <property type="project" value="UniProtKB-EC"/>
</dbReference>
<keyword evidence="9" id="KW-1185">Reference proteome</keyword>
<dbReference type="InterPro" id="IPR000905">
    <property type="entry name" value="Gcp-like_dom"/>
</dbReference>
<keyword evidence="5 8" id="KW-0012">Acyltransferase</keyword>
<dbReference type="Proteomes" id="UP001314796">
    <property type="component" value="Unassembled WGS sequence"/>
</dbReference>
<accession>A0ABS2NM50</accession>
<dbReference type="PRINTS" id="PR00789">
    <property type="entry name" value="OSIALOPTASE"/>
</dbReference>
<proteinExistence type="predicted"/>
<evidence type="ECO:0000259" key="7">
    <source>
        <dbReference type="Pfam" id="PF00814"/>
    </source>
</evidence>
<dbReference type="PANTHER" id="PTHR11735:SF11">
    <property type="entry name" value="TRNA THREONYLCARBAMOYLADENOSINE BIOSYNTHESIS PROTEIN TSAB"/>
    <property type="match status" value="1"/>
</dbReference>
<evidence type="ECO:0000256" key="5">
    <source>
        <dbReference type="ARBA" id="ARBA00023315"/>
    </source>
</evidence>
<reference evidence="8 9" key="1">
    <citation type="submission" date="2021-01" db="EMBL/GenBank/DDBJ databases">
        <title>Genomic Encyclopedia of Type Strains, Phase IV (KMG-IV): sequencing the most valuable type-strain genomes for metagenomic binning, comparative biology and taxonomic classification.</title>
        <authorList>
            <person name="Goeker M."/>
        </authorList>
    </citation>
    <scope>NUCLEOTIDE SEQUENCE [LARGE SCALE GENOMIC DNA]</scope>
    <source>
        <strain evidence="8 9">DSM 25890</strain>
    </source>
</reference>
<dbReference type="InterPro" id="IPR017861">
    <property type="entry name" value="KAE1/TsaD"/>
</dbReference>
<dbReference type="EMBL" id="JAFBEE010000002">
    <property type="protein sequence ID" value="MBM7614005.1"/>
    <property type="molecule type" value="Genomic_DNA"/>
</dbReference>
<comment type="catalytic activity">
    <reaction evidence="6">
        <text>L-threonylcarbamoyladenylate + adenosine(37) in tRNA = N(6)-L-threonylcarbamoyladenosine(37) in tRNA + AMP + H(+)</text>
        <dbReference type="Rhea" id="RHEA:37059"/>
        <dbReference type="Rhea" id="RHEA-COMP:10162"/>
        <dbReference type="Rhea" id="RHEA-COMP:10163"/>
        <dbReference type="ChEBI" id="CHEBI:15378"/>
        <dbReference type="ChEBI" id="CHEBI:73682"/>
        <dbReference type="ChEBI" id="CHEBI:74411"/>
        <dbReference type="ChEBI" id="CHEBI:74418"/>
        <dbReference type="ChEBI" id="CHEBI:456215"/>
        <dbReference type="EC" id="2.3.1.234"/>
    </reaction>
</comment>
<dbReference type="InterPro" id="IPR043129">
    <property type="entry name" value="ATPase_NBD"/>
</dbReference>
<dbReference type="PROSITE" id="PS01016">
    <property type="entry name" value="GLYCOPROTEASE"/>
    <property type="match status" value="1"/>
</dbReference>
<protein>
    <recommendedName>
        <fullName evidence="1">N(6)-L-threonylcarbamoyladenine synthase</fullName>
        <ecNumber evidence="1">2.3.1.234</ecNumber>
    </recommendedName>
</protein>
<gene>
    <name evidence="8" type="ORF">JOC73_000514</name>
</gene>
<evidence type="ECO:0000256" key="6">
    <source>
        <dbReference type="ARBA" id="ARBA00048117"/>
    </source>
</evidence>
<evidence type="ECO:0000256" key="4">
    <source>
        <dbReference type="ARBA" id="ARBA00022723"/>
    </source>
</evidence>
<comment type="caution">
    <text evidence="8">The sequence shown here is derived from an EMBL/GenBank/DDBJ whole genome shotgun (WGS) entry which is preliminary data.</text>
</comment>
<dbReference type="PANTHER" id="PTHR11735">
    <property type="entry name" value="TRNA N6-ADENOSINE THREONYLCARBAMOYLTRANSFERASE"/>
    <property type="match status" value="1"/>
</dbReference>
<dbReference type="EC" id="2.3.1.234" evidence="1"/>
<evidence type="ECO:0000256" key="2">
    <source>
        <dbReference type="ARBA" id="ARBA00022679"/>
    </source>
</evidence>
<dbReference type="InterPro" id="IPR017860">
    <property type="entry name" value="Peptidase_M22_CS"/>
</dbReference>
<dbReference type="Pfam" id="PF00814">
    <property type="entry name" value="TsaD"/>
    <property type="match status" value="1"/>
</dbReference>
<dbReference type="SUPFAM" id="SSF53067">
    <property type="entry name" value="Actin-like ATPase domain"/>
    <property type="match status" value="1"/>
</dbReference>
<dbReference type="Gene3D" id="3.30.420.40">
    <property type="match status" value="2"/>
</dbReference>
<evidence type="ECO:0000256" key="3">
    <source>
        <dbReference type="ARBA" id="ARBA00022694"/>
    </source>
</evidence>
<keyword evidence="3" id="KW-0819">tRNA processing</keyword>
<feature type="domain" description="Gcp-like" evidence="7">
    <location>
        <begin position="61"/>
        <end position="317"/>
    </location>
</feature>